<dbReference type="PANTHER" id="PTHR33594">
    <property type="entry name" value="SUPERFAMILY HYDROLASE, PUTATIVE (AFU_ORTHOLOGUE AFUA_1G03035)-RELATED"/>
    <property type="match status" value="1"/>
</dbReference>
<accession>A0ABU9Q163</accession>
<reference evidence="3 4" key="1">
    <citation type="submission" date="2024-02" db="EMBL/GenBank/DDBJ databases">
        <title>Draft genome sequence of Collimonas sp. strain H4R21, an effective mineral-weathering bacterial strain isolated from the beech rhizosphere.</title>
        <authorList>
            <person name="Morin E."/>
            <person name="Uroz S."/>
            <person name="Leveau J.H.J."/>
            <person name="Kumar R."/>
            <person name="Rey M.W."/>
            <person name="Pham J."/>
        </authorList>
    </citation>
    <scope>NUCLEOTIDE SEQUENCE [LARGE SCALE GENOMIC DNA]</scope>
    <source>
        <strain evidence="3 4">H4R21</strain>
    </source>
</reference>
<dbReference type="SUPFAM" id="SSF109604">
    <property type="entry name" value="HD-domain/PDEase-like"/>
    <property type="match status" value="1"/>
</dbReference>
<dbReference type="InterPro" id="IPR003607">
    <property type="entry name" value="HD/PDEase_dom"/>
</dbReference>
<sequence length="227" mass="25212">MKLVKAKQVYAIVCALFLLCNIATADEINQAGWRTHVIELAKANFIHPAWGFSHSVRDYNLVKSLAEQDEVKLDDDVLFASAYLHDMAMFPGWEKHGVDHADQAAAIVDTVLNGSGFPDEKIEMVRLAIRTHMYNRDPAGPESVYLHDADALDWLGAIGIIRAFSMIEPNGGQHDSHNMVALLENYMKNVPNHVISPAGKMLAVERNAEAMNYLKQLNSETANLNSL</sequence>
<evidence type="ECO:0000313" key="3">
    <source>
        <dbReference type="EMBL" id="MEM4990019.1"/>
    </source>
</evidence>
<dbReference type="RefSeq" id="WP_342831162.1">
    <property type="nucleotide sequence ID" value="NZ_JBANDC010000019.1"/>
</dbReference>
<keyword evidence="4" id="KW-1185">Reference proteome</keyword>
<feature type="signal peptide" evidence="1">
    <location>
        <begin position="1"/>
        <end position="25"/>
    </location>
</feature>
<proteinExistence type="predicted"/>
<organism evidence="3 4">
    <name type="scientific">Collimonas rhizosphaerae</name>
    <dbReference type="NCBI Taxonomy" id="3126357"/>
    <lineage>
        <taxon>Bacteria</taxon>
        <taxon>Pseudomonadati</taxon>
        <taxon>Pseudomonadota</taxon>
        <taxon>Betaproteobacteria</taxon>
        <taxon>Burkholderiales</taxon>
        <taxon>Oxalobacteraceae</taxon>
        <taxon>Collimonas</taxon>
    </lineage>
</organism>
<protein>
    <submittedName>
        <fullName evidence="3">HD domain-containing protein</fullName>
    </submittedName>
</protein>
<dbReference type="Gene3D" id="1.10.3210.10">
    <property type="entry name" value="Hypothetical protein af1432"/>
    <property type="match status" value="1"/>
</dbReference>
<feature type="chain" id="PRO_5045806392" evidence="1">
    <location>
        <begin position="26"/>
        <end position="227"/>
    </location>
</feature>
<comment type="caution">
    <text evidence="3">The sequence shown here is derived from an EMBL/GenBank/DDBJ whole genome shotgun (WGS) entry which is preliminary data.</text>
</comment>
<name>A0ABU9Q163_9BURK</name>
<dbReference type="InterPro" id="IPR006674">
    <property type="entry name" value="HD_domain"/>
</dbReference>
<dbReference type="Proteomes" id="UP001495910">
    <property type="component" value="Unassembled WGS sequence"/>
</dbReference>
<evidence type="ECO:0000259" key="2">
    <source>
        <dbReference type="SMART" id="SM00471"/>
    </source>
</evidence>
<dbReference type="EMBL" id="JBANDC010000019">
    <property type="protein sequence ID" value="MEM4990019.1"/>
    <property type="molecule type" value="Genomic_DNA"/>
</dbReference>
<dbReference type="Pfam" id="PF01966">
    <property type="entry name" value="HD"/>
    <property type="match status" value="1"/>
</dbReference>
<dbReference type="CDD" id="cd00077">
    <property type="entry name" value="HDc"/>
    <property type="match status" value="1"/>
</dbReference>
<dbReference type="PANTHER" id="PTHR33594:SF1">
    <property type="entry name" value="HD_PDEASE DOMAIN-CONTAINING PROTEIN"/>
    <property type="match status" value="1"/>
</dbReference>
<evidence type="ECO:0000256" key="1">
    <source>
        <dbReference type="SAM" id="SignalP"/>
    </source>
</evidence>
<keyword evidence="1" id="KW-0732">Signal</keyword>
<dbReference type="SMART" id="SM00471">
    <property type="entry name" value="HDc"/>
    <property type="match status" value="1"/>
</dbReference>
<evidence type="ECO:0000313" key="4">
    <source>
        <dbReference type="Proteomes" id="UP001495910"/>
    </source>
</evidence>
<feature type="domain" description="HD/PDEase" evidence="2">
    <location>
        <begin position="47"/>
        <end position="164"/>
    </location>
</feature>
<gene>
    <name evidence="3" type="ORF">V8G57_21705</name>
</gene>